<evidence type="ECO:0000313" key="5">
    <source>
        <dbReference type="Proteomes" id="UP001415857"/>
    </source>
</evidence>
<evidence type="ECO:0000256" key="1">
    <source>
        <dbReference type="ARBA" id="ARBA00006643"/>
    </source>
</evidence>
<dbReference type="Gene3D" id="1.25.40.10">
    <property type="entry name" value="Tetratricopeptide repeat domain"/>
    <property type="match status" value="4"/>
</dbReference>
<evidence type="ECO:0000256" key="2">
    <source>
        <dbReference type="ARBA" id="ARBA00022737"/>
    </source>
</evidence>
<comment type="caution">
    <text evidence="4">The sequence shown here is derived from an EMBL/GenBank/DDBJ whole genome shotgun (WGS) entry which is preliminary data.</text>
</comment>
<gene>
    <name evidence="4" type="ORF">L1049_028301</name>
</gene>
<evidence type="ECO:0000256" key="3">
    <source>
        <dbReference type="PROSITE-ProRule" id="PRU00708"/>
    </source>
</evidence>
<protein>
    <recommendedName>
        <fullName evidence="6">Pentatricopeptide repeat-containing protein</fullName>
    </recommendedName>
</protein>
<sequence length="568" mass="63051">MALVAPPFSCHHHHQPPTRRYTHISNDRHSLHSTFNPKSSLSFSAQTHQTESLSLNNTTDKELSLPQKINKLCESGNLTQALSLLQTDSNTAAFDSAQKAEAMGVLLQACGHRKDIEVGRKVHEMVSGSTQFGNNFVLNTRLITMYSMCGSPSDSRLVFDGLQRKNLFQWNALVSGYTRNELWVDAMSMFCELISVTEFQPDNFTLPCVIKACAGLLDYGLGQVIHGMAVKLGLISDVFVGNALIAMYGKCGFVEEAVKVFGNMPERNLVSWNSMICVFSESGFSQESFDFFREMLGGEDDLLPDVATLVTILPVCAAEREVELGMAVHGLAVKLYLIQELMVNNALIDMYSKCGFLSEAEILFDKNDNKNVVSWNTIIGGYSKVGDVYGTFNLLRKMQMEEENMKANEVTILNVLPVCLEKSELLSLKQLHGYSVRHGFQYDELVANAFIAAYAKCGSLISAEHVFNHMQSKTVNSWNALVGGFAQNGDPMKALDLYLQMTYSGLDPDWFTVGSLLLACAHQKSLQYGKEIHGYVLRNGLETDCFIGISLFSLYIRCGKSKYCTDIV</sequence>
<dbReference type="FunFam" id="1.25.40.10:FF:000987">
    <property type="entry name" value="Pentatricopeptide repeat-containing protein At3g14330"/>
    <property type="match status" value="1"/>
</dbReference>
<keyword evidence="2" id="KW-0677">Repeat</keyword>
<dbReference type="PANTHER" id="PTHR47926">
    <property type="entry name" value="PENTATRICOPEPTIDE REPEAT-CONTAINING PROTEIN"/>
    <property type="match status" value="1"/>
</dbReference>
<dbReference type="Pfam" id="PF13041">
    <property type="entry name" value="PPR_2"/>
    <property type="match status" value="1"/>
</dbReference>
<dbReference type="GO" id="GO:0003729">
    <property type="term" value="F:mRNA binding"/>
    <property type="evidence" value="ECO:0007669"/>
    <property type="project" value="UniProtKB-ARBA"/>
</dbReference>
<organism evidence="4 5">
    <name type="scientific">Liquidambar formosana</name>
    <name type="common">Formosan gum</name>
    <dbReference type="NCBI Taxonomy" id="63359"/>
    <lineage>
        <taxon>Eukaryota</taxon>
        <taxon>Viridiplantae</taxon>
        <taxon>Streptophyta</taxon>
        <taxon>Embryophyta</taxon>
        <taxon>Tracheophyta</taxon>
        <taxon>Spermatophyta</taxon>
        <taxon>Magnoliopsida</taxon>
        <taxon>eudicotyledons</taxon>
        <taxon>Gunneridae</taxon>
        <taxon>Pentapetalae</taxon>
        <taxon>Saxifragales</taxon>
        <taxon>Altingiaceae</taxon>
        <taxon>Liquidambar</taxon>
    </lineage>
</organism>
<dbReference type="PANTHER" id="PTHR47926:SF347">
    <property type="entry name" value="PENTATRICOPEPTIDE REPEAT-CONTAINING PROTEIN"/>
    <property type="match status" value="1"/>
</dbReference>
<dbReference type="InterPro" id="IPR002885">
    <property type="entry name" value="PPR_rpt"/>
</dbReference>
<dbReference type="GO" id="GO:0009451">
    <property type="term" value="P:RNA modification"/>
    <property type="evidence" value="ECO:0007669"/>
    <property type="project" value="InterPro"/>
</dbReference>
<dbReference type="NCBIfam" id="TIGR00756">
    <property type="entry name" value="PPR"/>
    <property type="match status" value="3"/>
</dbReference>
<accession>A0AAP0WWT9</accession>
<feature type="repeat" description="PPR" evidence="3">
    <location>
        <begin position="371"/>
        <end position="405"/>
    </location>
</feature>
<keyword evidence="5" id="KW-1185">Reference proteome</keyword>
<dbReference type="PROSITE" id="PS51375">
    <property type="entry name" value="PPR"/>
    <property type="match status" value="3"/>
</dbReference>
<dbReference type="FunFam" id="1.25.40.10:FF:000725">
    <property type="entry name" value="Pentatricopeptide repeat-containing protein At3g63370, chloroplastic"/>
    <property type="match status" value="1"/>
</dbReference>
<comment type="similarity">
    <text evidence="1">Belongs to the PPR family. PCMP-H subfamily.</text>
</comment>
<evidence type="ECO:0000313" key="4">
    <source>
        <dbReference type="EMBL" id="KAK9278725.1"/>
    </source>
</evidence>
<feature type="repeat" description="PPR" evidence="3">
    <location>
        <begin position="237"/>
        <end position="271"/>
    </location>
</feature>
<dbReference type="FunFam" id="1.25.40.10:FF:000361">
    <property type="entry name" value="Pentatricopeptide repeat-containing protein chloroplastic"/>
    <property type="match status" value="1"/>
</dbReference>
<evidence type="ECO:0008006" key="6">
    <source>
        <dbReference type="Google" id="ProtNLM"/>
    </source>
</evidence>
<dbReference type="FunFam" id="1.25.40.10:FF:001389">
    <property type="entry name" value="Pentatricopeptide repeat-containing protein At3g14330"/>
    <property type="match status" value="1"/>
</dbReference>
<dbReference type="Proteomes" id="UP001415857">
    <property type="component" value="Unassembled WGS sequence"/>
</dbReference>
<dbReference type="Pfam" id="PF01535">
    <property type="entry name" value="PPR"/>
    <property type="match status" value="6"/>
</dbReference>
<dbReference type="EMBL" id="JBBPBK010000009">
    <property type="protein sequence ID" value="KAK9278725.1"/>
    <property type="molecule type" value="Genomic_DNA"/>
</dbReference>
<reference evidence="4 5" key="1">
    <citation type="journal article" date="2024" name="Plant J.">
        <title>Genome sequences and population genomics reveal climatic adaptation and genomic divergence between two closely related sweetgum species.</title>
        <authorList>
            <person name="Xu W.Q."/>
            <person name="Ren C.Q."/>
            <person name="Zhang X.Y."/>
            <person name="Comes H.P."/>
            <person name="Liu X.H."/>
            <person name="Li Y.G."/>
            <person name="Kettle C.J."/>
            <person name="Jalonen R."/>
            <person name="Gaisberger H."/>
            <person name="Ma Y.Z."/>
            <person name="Qiu Y.X."/>
        </authorList>
    </citation>
    <scope>NUCLEOTIDE SEQUENCE [LARGE SCALE GENOMIC DNA]</scope>
    <source>
        <strain evidence="4">Hangzhou</strain>
    </source>
</reference>
<proteinExistence type="inferred from homology"/>
<feature type="repeat" description="PPR" evidence="3">
    <location>
        <begin position="474"/>
        <end position="508"/>
    </location>
</feature>
<dbReference type="InterPro" id="IPR046960">
    <property type="entry name" value="PPR_At4g14850-like_plant"/>
</dbReference>
<dbReference type="AlphaFoldDB" id="A0AAP0WWT9"/>
<dbReference type="InterPro" id="IPR011990">
    <property type="entry name" value="TPR-like_helical_dom_sf"/>
</dbReference>
<name>A0AAP0WWT9_LIQFO</name>